<evidence type="ECO:0000256" key="17">
    <source>
        <dbReference type="SAM" id="Phobius"/>
    </source>
</evidence>
<evidence type="ECO:0000259" key="19">
    <source>
        <dbReference type="PROSITE" id="PS50110"/>
    </source>
</evidence>
<dbReference type="CDD" id="cd00082">
    <property type="entry name" value="HisKA"/>
    <property type="match status" value="1"/>
</dbReference>
<dbReference type="OrthoDB" id="9790669at2"/>
<feature type="modified residue" description="4-aspartylphosphate" evidence="16">
    <location>
        <position position="907"/>
    </location>
</feature>
<dbReference type="InterPro" id="IPR003661">
    <property type="entry name" value="HisK_dim/P_dom"/>
</dbReference>
<keyword evidence="8 17" id="KW-0812">Transmembrane</keyword>
<comment type="subcellular location">
    <subcellularLocation>
        <location evidence="2">Cell membrane</location>
        <topology evidence="2">Multi-pass membrane protein</topology>
    </subcellularLocation>
</comment>
<comment type="caution">
    <text evidence="20">The sequence shown here is derived from an EMBL/GenBank/DDBJ whole genome shotgun (WGS) entry which is preliminary data.</text>
</comment>
<dbReference type="SUPFAM" id="SSF47384">
    <property type="entry name" value="Homodimeric domain of signal transducing histidine kinase"/>
    <property type="match status" value="1"/>
</dbReference>
<dbReference type="PANTHER" id="PTHR43047">
    <property type="entry name" value="TWO-COMPONENT HISTIDINE PROTEIN KINASE"/>
    <property type="match status" value="1"/>
</dbReference>
<evidence type="ECO:0000256" key="5">
    <source>
        <dbReference type="ARBA" id="ARBA00022475"/>
    </source>
</evidence>
<evidence type="ECO:0000256" key="12">
    <source>
        <dbReference type="ARBA" id="ARBA00022989"/>
    </source>
</evidence>
<dbReference type="Pfam" id="PF02518">
    <property type="entry name" value="HATPase_c"/>
    <property type="match status" value="1"/>
</dbReference>
<evidence type="ECO:0000256" key="10">
    <source>
        <dbReference type="ARBA" id="ARBA00022777"/>
    </source>
</evidence>
<reference evidence="20 21" key="1">
    <citation type="submission" date="2016-05" db="EMBL/GenBank/DDBJ databases">
        <title>Microbial solvent formation.</title>
        <authorList>
            <person name="Poehlein A."/>
            <person name="Montoya Solano J.D."/>
            <person name="Flitsch S."/>
            <person name="Krabben P."/>
            <person name="Duerre P."/>
            <person name="Daniel R."/>
        </authorList>
    </citation>
    <scope>NUCLEOTIDE SEQUENCE [LARGE SCALE GENOMIC DNA]</scope>
    <source>
        <strain evidence="20 21">DSM 2619</strain>
    </source>
</reference>
<dbReference type="InterPro" id="IPR033479">
    <property type="entry name" value="dCache_1"/>
</dbReference>
<dbReference type="Gene3D" id="3.40.50.2300">
    <property type="match status" value="1"/>
</dbReference>
<name>A0A1S8TM49_9CLOT</name>
<dbReference type="FunFam" id="3.30.565.10:FF:000006">
    <property type="entry name" value="Sensor histidine kinase WalK"/>
    <property type="match status" value="1"/>
</dbReference>
<dbReference type="InterPro" id="IPR001789">
    <property type="entry name" value="Sig_transdc_resp-reg_receiver"/>
</dbReference>
<dbReference type="Gene3D" id="1.10.287.130">
    <property type="match status" value="1"/>
</dbReference>
<dbReference type="InterPro" id="IPR011006">
    <property type="entry name" value="CheY-like_superfamily"/>
</dbReference>
<evidence type="ECO:0000256" key="14">
    <source>
        <dbReference type="ARBA" id="ARBA00023136"/>
    </source>
</evidence>
<evidence type="ECO:0000256" key="6">
    <source>
        <dbReference type="ARBA" id="ARBA00022553"/>
    </source>
</evidence>
<feature type="transmembrane region" description="Helical" evidence="17">
    <location>
        <begin position="378"/>
        <end position="401"/>
    </location>
</feature>
<evidence type="ECO:0000313" key="21">
    <source>
        <dbReference type="Proteomes" id="UP000190890"/>
    </source>
</evidence>
<keyword evidence="13" id="KW-0902">Two-component regulatory system</keyword>
<evidence type="ECO:0000256" key="2">
    <source>
        <dbReference type="ARBA" id="ARBA00004651"/>
    </source>
</evidence>
<dbReference type="Pfam" id="PF00512">
    <property type="entry name" value="HisKA"/>
    <property type="match status" value="1"/>
</dbReference>
<dbReference type="EMBL" id="LZZM01000125">
    <property type="protein sequence ID" value="OOM78505.1"/>
    <property type="molecule type" value="Genomic_DNA"/>
</dbReference>
<evidence type="ECO:0000256" key="8">
    <source>
        <dbReference type="ARBA" id="ARBA00022692"/>
    </source>
</evidence>
<dbReference type="InterPro" id="IPR035965">
    <property type="entry name" value="PAS-like_dom_sf"/>
</dbReference>
<dbReference type="AlphaFoldDB" id="A0A1S8TM49"/>
<comment type="catalytic activity">
    <reaction evidence="1">
        <text>ATP + protein L-histidine = ADP + protein N-phospho-L-histidine.</text>
        <dbReference type="EC" id="2.7.13.3"/>
    </reaction>
</comment>
<dbReference type="SMART" id="SM00387">
    <property type="entry name" value="HATPase_c"/>
    <property type="match status" value="1"/>
</dbReference>
<comment type="function">
    <text evidence="15">May play the central regulatory role in sporulation. It may be an element of the effector pathway responsible for the activation of sporulation genes in response to nutritional stress. Spo0A may act in concert with spo0H (a sigma factor) to control the expression of some genes that are critical to the sporulation process.</text>
</comment>
<evidence type="ECO:0000313" key="20">
    <source>
        <dbReference type="EMBL" id="OOM78505.1"/>
    </source>
</evidence>
<dbReference type="InterPro" id="IPR036890">
    <property type="entry name" value="HATPase_C_sf"/>
</dbReference>
<dbReference type="Pfam" id="PF00072">
    <property type="entry name" value="Response_reg"/>
    <property type="match status" value="1"/>
</dbReference>
<dbReference type="PANTHER" id="PTHR43047:SF72">
    <property type="entry name" value="OSMOSENSING HISTIDINE PROTEIN KINASE SLN1"/>
    <property type="match status" value="1"/>
</dbReference>
<dbReference type="SUPFAM" id="SSF55874">
    <property type="entry name" value="ATPase domain of HSP90 chaperone/DNA topoisomerase II/histidine kinase"/>
    <property type="match status" value="1"/>
</dbReference>
<dbReference type="PRINTS" id="PR00344">
    <property type="entry name" value="BCTRLSENSOR"/>
</dbReference>
<dbReference type="STRING" id="29367.CLPUN_18670"/>
<keyword evidence="9" id="KW-0547">Nucleotide-binding</keyword>
<gene>
    <name evidence="20" type="primary">luxQ_1</name>
    <name evidence="20" type="ORF">CLPUN_18670</name>
</gene>
<evidence type="ECO:0000256" key="1">
    <source>
        <dbReference type="ARBA" id="ARBA00000085"/>
    </source>
</evidence>
<feature type="transmembrane region" description="Helical" evidence="17">
    <location>
        <begin position="20"/>
        <end position="45"/>
    </location>
</feature>
<dbReference type="PROSITE" id="PS50110">
    <property type="entry name" value="RESPONSE_REGULATORY"/>
    <property type="match status" value="1"/>
</dbReference>
<dbReference type="GO" id="GO:0016787">
    <property type="term" value="F:hydrolase activity"/>
    <property type="evidence" value="ECO:0007669"/>
    <property type="project" value="UniProtKB-KW"/>
</dbReference>
<keyword evidence="10 20" id="KW-0418">Kinase</keyword>
<keyword evidence="21" id="KW-1185">Reference proteome</keyword>
<dbReference type="RefSeq" id="WP_077847032.1">
    <property type="nucleotide sequence ID" value="NZ_LZZM01000125.1"/>
</dbReference>
<proteinExistence type="predicted"/>
<dbReference type="InterPro" id="IPR029151">
    <property type="entry name" value="Sensor-like_sf"/>
</dbReference>
<dbReference type="SUPFAM" id="SSF55785">
    <property type="entry name" value="PYP-like sensor domain (PAS domain)"/>
    <property type="match status" value="1"/>
</dbReference>
<dbReference type="Pfam" id="PF02743">
    <property type="entry name" value="dCache_1"/>
    <property type="match status" value="1"/>
</dbReference>
<sequence length="983" mass="110581">MRGKRGNKSISLYKWIWQSYIHTVLIPLILIELIFIVIYFSSFAWSHKKNVILLKEQAQSEAEHIVNQEANSINNQLTSISNSVMLFRNQIKQALLTPATLIAADSNRLTYSKNGTLYTNEDSKDGSVSIFYSGIISTKEEQQQKVSKVLTTQKLMADIKDTEPLASSIYFNSFDSLNVTYPYSNNISQSYSLVNIPSHNFYYEADVGHNPNKKVIWTNSYLDPLSNGLITSAICPVYNDNFLEGVVGIDITLDTISDQILTMQIPWQGYGLLVDKNGRILSVSNKNELDLGLTENSYSNINLKDKLNTDEFNLYKNQNLASLANEVTNNSSGFSTFNIKGNSKFISWTTISNTDWKLLVIVSEENIYSKINALKYSLIKMGIFIIAGLLLSYFIFFILLYRKAQKASYTFANSLLQINNMVQKIGNREYNPSPPMLDILEFKDICTQLIKMGENLGETNKNLLLTQYQLMKKETDLKALVNSINDIIVEVDAKGNITNFWSKSHRDLFKLYEQGAFNSINDLLDIETSKIARKKIFYVMKTKENTSIDFNIESNSGLKWFQASISPRLNNSTRVVVSARDITVQKKMSKSLIAAKEEAEKASRAKSEFLSSMSHELRTPLNAILGFSQILELDPESPLTCCQQESVTEILKAGNHLLELINEVLDLSKIESGKLSISIESVSIKSVMEETLSIIKPFADTNKIKLISPSIENSDEFVYVDNTRLKQILLNLLSNAIKYNKPNGEVTFYHDKIDDKYKFHVIDTGIGLSNADLDLIFKPFQRLNKLNNSIEGTGIGLTVAKQLVELMNGNIYVESEKGFGSHFCVEFPAVNICATEAAEIVLLSEGHSSLSEEKHYTVLYIEDNPANLRLVERILNQITNIKMLSATSGELCVDLAIAHKPDLILLDINLPGIDGYEVFKRLKMYEETNSIPIVAISAHAMPKDVTKGISIGFTDYITKPINVAKFTEKVSNILLNTDSKNEN</sequence>
<dbReference type="FunFam" id="1.10.287.130:FF:000038">
    <property type="entry name" value="Sensory transduction histidine kinase"/>
    <property type="match status" value="1"/>
</dbReference>
<keyword evidence="11" id="KW-0067">ATP-binding</keyword>
<dbReference type="SUPFAM" id="SSF103190">
    <property type="entry name" value="Sensory domain-like"/>
    <property type="match status" value="1"/>
</dbReference>
<dbReference type="InterPro" id="IPR004358">
    <property type="entry name" value="Sig_transdc_His_kin-like_C"/>
</dbReference>
<evidence type="ECO:0000256" key="7">
    <source>
        <dbReference type="ARBA" id="ARBA00022679"/>
    </source>
</evidence>
<evidence type="ECO:0000256" key="16">
    <source>
        <dbReference type="PROSITE-ProRule" id="PRU00169"/>
    </source>
</evidence>
<keyword evidence="12 17" id="KW-1133">Transmembrane helix</keyword>
<evidence type="ECO:0000256" key="4">
    <source>
        <dbReference type="ARBA" id="ARBA00018672"/>
    </source>
</evidence>
<dbReference type="InterPro" id="IPR003594">
    <property type="entry name" value="HATPase_dom"/>
</dbReference>
<keyword evidence="20" id="KW-0378">Hydrolase</keyword>
<dbReference type="InterPro" id="IPR036097">
    <property type="entry name" value="HisK_dim/P_sf"/>
</dbReference>
<feature type="domain" description="Response regulatory" evidence="19">
    <location>
        <begin position="857"/>
        <end position="974"/>
    </location>
</feature>
<organism evidence="20 21">
    <name type="scientific">Clostridium puniceum</name>
    <dbReference type="NCBI Taxonomy" id="29367"/>
    <lineage>
        <taxon>Bacteria</taxon>
        <taxon>Bacillati</taxon>
        <taxon>Bacillota</taxon>
        <taxon>Clostridia</taxon>
        <taxon>Eubacteriales</taxon>
        <taxon>Clostridiaceae</taxon>
        <taxon>Clostridium</taxon>
    </lineage>
</organism>
<evidence type="ECO:0000256" key="3">
    <source>
        <dbReference type="ARBA" id="ARBA00012438"/>
    </source>
</evidence>
<dbReference type="InterPro" id="IPR005467">
    <property type="entry name" value="His_kinase_dom"/>
</dbReference>
<evidence type="ECO:0000259" key="18">
    <source>
        <dbReference type="PROSITE" id="PS50109"/>
    </source>
</evidence>
<dbReference type="CDD" id="cd18773">
    <property type="entry name" value="PDC1_HK_sensor"/>
    <property type="match status" value="1"/>
</dbReference>
<evidence type="ECO:0000256" key="9">
    <source>
        <dbReference type="ARBA" id="ARBA00022741"/>
    </source>
</evidence>
<dbReference type="GO" id="GO:0000155">
    <property type="term" value="F:phosphorelay sensor kinase activity"/>
    <property type="evidence" value="ECO:0007669"/>
    <property type="project" value="InterPro"/>
</dbReference>
<dbReference type="Proteomes" id="UP000190890">
    <property type="component" value="Unassembled WGS sequence"/>
</dbReference>
<dbReference type="SMART" id="SM00388">
    <property type="entry name" value="HisKA"/>
    <property type="match status" value="1"/>
</dbReference>
<dbReference type="SUPFAM" id="SSF52172">
    <property type="entry name" value="CheY-like"/>
    <property type="match status" value="1"/>
</dbReference>
<keyword evidence="7 20" id="KW-0808">Transferase</keyword>
<dbReference type="CDD" id="cd12912">
    <property type="entry name" value="PDC2_MCP_like"/>
    <property type="match status" value="1"/>
</dbReference>
<dbReference type="GO" id="GO:0005524">
    <property type="term" value="F:ATP binding"/>
    <property type="evidence" value="ECO:0007669"/>
    <property type="project" value="UniProtKB-KW"/>
</dbReference>
<accession>A0A1S8TM49</accession>
<dbReference type="EC" id="2.7.13.3" evidence="3"/>
<feature type="domain" description="Histidine kinase" evidence="18">
    <location>
        <begin position="612"/>
        <end position="831"/>
    </location>
</feature>
<dbReference type="PROSITE" id="PS50109">
    <property type="entry name" value="HIS_KIN"/>
    <property type="match status" value="1"/>
</dbReference>
<dbReference type="GO" id="GO:0005886">
    <property type="term" value="C:plasma membrane"/>
    <property type="evidence" value="ECO:0007669"/>
    <property type="project" value="UniProtKB-SubCell"/>
</dbReference>
<dbReference type="Gene3D" id="3.30.450.20">
    <property type="entry name" value="PAS domain"/>
    <property type="match status" value="2"/>
</dbReference>
<protein>
    <recommendedName>
        <fullName evidence="4">Stage 0 sporulation protein A homolog</fullName>
        <ecNumber evidence="3">2.7.13.3</ecNumber>
    </recommendedName>
</protein>
<keyword evidence="6 16" id="KW-0597">Phosphoprotein</keyword>
<evidence type="ECO:0000256" key="15">
    <source>
        <dbReference type="ARBA" id="ARBA00024867"/>
    </source>
</evidence>
<evidence type="ECO:0000256" key="11">
    <source>
        <dbReference type="ARBA" id="ARBA00022840"/>
    </source>
</evidence>
<evidence type="ECO:0000256" key="13">
    <source>
        <dbReference type="ARBA" id="ARBA00023012"/>
    </source>
</evidence>
<dbReference type="SMART" id="SM00448">
    <property type="entry name" value="REC"/>
    <property type="match status" value="1"/>
</dbReference>
<keyword evidence="5" id="KW-1003">Cell membrane</keyword>
<dbReference type="GO" id="GO:0009927">
    <property type="term" value="F:histidine phosphotransfer kinase activity"/>
    <property type="evidence" value="ECO:0007669"/>
    <property type="project" value="TreeGrafter"/>
</dbReference>
<keyword evidence="14 17" id="KW-0472">Membrane</keyword>
<dbReference type="Gene3D" id="3.30.565.10">
    <property type="entry name" value="Histidine kinase-like ATPase, C-terminal domain"/>
    <property type="match status" value="1"/>
</dbReference>